<dbReference type="OrthoDB" id="914203at2759"/>
<organism evidence="1 2">
    <name type="scientific">Carnegiea gigantea</name>
    <dbReference type="NCBI Taxonomy" id="171969"/>
    <lineage>
        <taxon>Eukaryota</taxon>
        <taxon>Viridiplantae</taxon>
        <taxon>Streptophyta</taxon>
        <taxon>Embryophyta</taxon>
        <taxon>Tracheophyta</taxon>
        <taxon>Spermatophyta</taxon>
        <taxon>Magnoliopsida</taxon>
        <taxon>eudicotyledons</taxon>
        <taxon>Gunneridae</taxon>
        <taxon>Pentapetalae</taxon>
        <taxon>Caryophyllales</taxon>
        <taxon>Cactineae</taxon>
        <taxon>Cactaceae</taxon>
        <taxon>Cactoideae</taxon>
        <taxon>Echinocereeae</taxon>
        <taxon>Carnegiea</taxon>
    </lineage>
</organism>
<dbReference type="InterPro" id="IPR052929">
    <property type="entry name" value="RNase_H-like_EbsB-rel"/>
</dbReference>
<evidence type="ECO:0000313" key="1">
    <source>
        <dbReference type="EMBL" id="KAJ8445113.1"/>
    </source>
</evidence>
<dbReference type="PANTHER" id="PTHR47074:SF11">
    <property type="entry name" value="REVERSE TRANSCRIPTASE-LIKE PROTEIN"/>
    <property type="match status" value="1"/>
</dbReference>
<proteinExistence type="predicted"/>
<dbReference type="PANTHER" id="PTHR47074">
    <property type="entry name" value="BNAC02G40300D PROTEIN"/>
    <property type="match status" value="1"/>
</dbReference>
<evidence type="ECO:0008006" key="3">
    <source>
        <dbReference type="Google" id="ProtNLM"/>
    </source>
</evidence>
<protein>
    <recommendedName>
        <fullName evidence="3">RNase H type-1 domain-containing protein</fullName>
    </recommendedName>
</protein>
<dbReference type="EMBL" id="JAKOGI010000080">
    <property type="protein sequence ID" value="KAJ8445113.1"/>
    <property type="molecule type" value="Genomic_DNA"/>
</dbReference>
<comment type="caution">
    <text evidence="1">The sequence shown here is derived from an EMBL/GenBank/DDBJ whole genome shotgun (WGS) entry which is preliminary data.</text>
</comment>
<sequence length="584" mass="65552">MEVSQMIIDEAQVLIPGGEVFKCKYVGKIENREVEKVRVVQNTSGEDSSTDVERLSPRVVFLSETKKSKVDMELTLNRKGRSGGLALLWDRFADLQFLSSSFHHIDVTIQWSINEPVCRFLGIYGWTKTQYKLRIGKLVCDLKPNSPLPWLVGGDLNKIFNNVEKGGVNQIPTWSRFGRLSRIVIYMHWIFRDMILLGGMDKGTFVPWRRGFFGNVRVEIKKLEAQLKGTVDARSRKNILTSIGEWRKREEVLWWQRARIDFLKYGNSNTRWFHSRASMRRARNHIDGLLNADNILCGSLEMALVILPMPIHLTDLKVSDLIETQSGSWHESMLCEILMPCDVEAILDVPLCDSWPSDKLVWHFTASGDFMIQLTYHLILNHRLCDTGFHPTVPRSYGGNFGPSKYPQNSGNIAKRVPAFDMGCAICGASEDSDVHALLHCPLARTIWEGSKVDSRFWDVNVRTMVDCFQEAVVNMGVDEVGEFLAILEHQGLHEGAAPDAHVLWKPPAPGCFKLNFDGGKTSASGRGCGIVIRSCDGDIIFAGVDQGGGFAGPEVEEARACLFGFKFAYLGLSVLLILVSKLL</sequence>
<dbReference type="AlphaFoldDB" id="A0A9Q1KLT1"/>
<name>A0A9Q1KLT1_9CARY</name>
<dbReference type="SUPFAM" id="SSF56219">
    <property type="entry name" value="DNase I-like"/>
    <property type="match status" value="1"/>
</dbReference>
<keyword evidence="2" id="KW-1185">Reference proteome</keyword>
<evidence type="ECO:0000313" key="2">
    <source>
        <dbReference type="Proteomes" id="UP001153076"/>
    </source>
</evidence>
<dbReference type="Gene3D" id="3.60.10.10">
    <property type="entry name" value="Endonuclease/exonuclease/phosphatase"/>
    <property type="match status" value="1"/>
</dbReference>
<dbReference type="Proteomes" id="UP001153076">
    <property type="component" value="Unassembled WGS sequence"/>
</dbReference>
<accession>A0A9Q1KLT1</accession>
<gene>
    <name evidence="1" type="ORF">Cgig2_029485</name>
</gene>
<dbReference type="InterPro" id="IPR036691">
    <property type="entry name" value="Endo/exonu/phosph_ase_sf"/>
</dbReference>
<reference evidence="1" key="1">
    <citation type="submission" date="2022-04" db="EMBL/GenBank/DDBJ databases">
        <title>Carnegiea gigantea Genome sequencing and assembly v2.</title>
        <authorList>
            <person name="Copetti D."/>
            <person name="Sanderson M.J."/>
            <person name="Burquez A."/>
            <person name="Wojciechowski M.F."/>
        </authorList>
    </citation>
    <scope>NUCLEOTIDE SEQUENCE</scope>
    <source>
        <strain evidence="1">SGP5-SGP5p</strain>
        <tissue evidence="1">Aerial part</tissue>
    </source>
</reference>